<evidence type="ECO:0000313" key="2">
    <source>
        <dbReference type="Proteomes" id="UP000230903"/>
    </source>
</evidence>
<reference evidence="2" key="1">
    <citation type="submission" date="2017-09" db="EMBL/GenBank/DDBJ databases">
        <title>Depth-based differentiation of microbial function through sediment-hosted aquifers and enrichment of novel symbionts in the deep terrestrial subsurface.</title>
        <authorList>
            <person name="Probst A.J."/>
            <person name="Ladd B."/>
            <person name="Jarett J.K."/>
            <person name="Geller-Mcgrath D.E."/>
            <person name="Sieber C.M.K."/>
            <person name="Emerson J.B."/>
            <person name="Anantharaman K."/>
            <person name="Thomas B.C."/>
            <person name="Malmstrom R."/>
            <person name="Stieglmeier M."/>
            <person name="Klingl A."/>
            <person name="Woyke T."/>
            <person name="Ryan C.M."/>
            <person name="Banfield J.F."/>
        </authorList>
    </citation>
    <scope>NUCLEOTIDE SEQUENCE [LARGE SCALE GENOMIC DNA]</scope>
</reference>
<dbReference type="CDD" id="cd00093">
    <property type="entry name" value="HTH_XRE"/>
    <property type="match status" value="1"/>
</dbReference>
<comment type="caution">
    <text evidence="1">The sequence shown here is derived from an EMBL/GenBank/DDBJ whole genome shotgun (WGS) entry which is preliminary data.</text>
</comment>
<sequence length="225" mass="25807">MNPLREKAENLREQGYSYKMIANEINVAKSTLSNWFHDKPFSPNKEVLRRIQYGPIKSAAKKHNKKVAEVKALKQKGIQEATNLTERELWALGIGLYIGEGSKSNEQIEITNSDPAVIRAALGWYFQFCNATAEDIVIIIHIYPSNDREEILSFWKKATGLKDQNFGKIQIDKRTNKSRIRSNKLPYGTAHIRMKSNGNPEKGVRLYRKMRGWMQGALSQLEKRA</sequence>
<gene>
    <name evidence="1" type="ORF">COU10_02490</name>
</gene>
<accession>A0A2H0UN32</accession>
<evidence type="ECO:0000313" key="1">
    <source>
        <dbReference type="EMBL" id="PIR87829.1"/>
    </source>
</evidence>
<dbReference type="Proteomes" id="UP000230903">
    <property type="component" value="Unassembled WGS sequence"/>
</dbReference>
<proteinExistence type="predicted"/>
<dbReference type="InterPro" id="IPR001387">
    <property type="entry name" value="Cro/C1-type_HTH"/>
</dbReference>
<dbReference type="AlphaFoldDB" id="A0A2H0UN32"/>
<dbReference type="EMBL" id="PFBC01000039">
    <property type="protein sequence ID" value="PIR87829.1"/>
    <property type="molecule type" value="Genomic_DNA"/>
</dbReference>
<organism evidence="1 2">
    <name type="scientific">Candidatus Harrisonbacteria bacterium CG10_big_fil_rev_8_21_14_0_10_45_28</name>
    <dbReference type="NCBI Taxonomy" id="1974586"/>
    <lineage>
        <taxon>Bacteria</taxon>
        <taxon>Candidatus Harrisoniibacteriota</taxon>
    </lineage>
</organism>
<name>A0A2H0UN32_9BACT</name>
<protein>
    <submittedName>
        <fullName evidence="1">Uncharacterized protein</fullName>
    </submittedName>
</protein>